<proteinExistence type="predicted"/>
<accession>A0A381SBM6</accession>
<dbReference type="AlphaFoldDB" id="A0A381SBM6"/>
<name>A0A381SBM6_9ZZZZ</name>
<reference evidence="1" key="1">
    <citation type="submission" date="2018-05" db="EMBL/GenBank/DDBJ databases">
        <authorList>
            <person name="Lanie J.A."/>
            <person name="Ng W.-L."/>
            <person name="Kazmierczak K.M."/>
            <person name="Andrzejewski T.M."/>
            <person name="Davidsen T.M."/>
            <person name="Wayne K.J."/>
            <person name="Tettelin H."/>
            <person name="Glass J.I."/>
            <person name="Rusch D."/>
            <person name="Podicherti R."/>
            <person name="Tsui H.-C.T."/>
            <person name="Winkler M.E."/>
        </authorList>
    </citation>
    <scope>NUCLEOTIDE SEQUENCE</scope>
</reference>
<dbReference type="EMBL" id="UINC01002901">
    <property type="protein sequence ID" value="SVA01416.1"/>
    <property type="molecule type" value="Genomic_DNA"/>
</dbReference>
<sequence length="90" mass="10243">VPHDGTAEGEVSMGVRRELGYSYVGEDDSYYIETTSIPSYLSTIAARVNGTRIEWASDLRKTYGSNWLTRYCDKLDPTLSFRLNRISQEI</sequence>
<feature type="non-terminal residue" evidence="1">
    <location>
        <position position="1"/>
    </location>
</feature>
<protein>
    <submittedName>
        <fullName evidence="1">Uncharacterized protein</fullName>
    </submittedName>
</protein>
<organism evidence="1">
    <name type="scientific">marine metagenome</name>
    <dbReference type="NCBI Taxonomy" id="408172"/>
    <lineage>
        <taxon>unclassified sequences</taxon>
        <taxon>metagenomes</taxon>
        <taxon>ecological metagenomes</taxon>
    </lineage>
</organism>
<gene>
    <name evidence="1" type="ORF">METZ01_LOCUS54270</name>
</gene>
<evidence type="ECO:0000313" key="1">
    <source>
        <dbReference type="EMBL" id="SVA01416.1"/>
    </source>
</evidence>